<dbReference type="EMBL" id="SJPY01000006">
    <property type="protein sequence ID" value="TWU38707.1"/>
    <property type="molecule type" value="Genomic_DNA"/>
</dbReference>
<proteinExistence type="predicted"/>
<dbReference type="RefSeq" id="WP_197171759.1">
    <property type="nucleotide sequence ID" value="NZ_SJPY01000006.1"/>
</dbReference>
<evidence type="ECO:0000313" key="1">
    <source>
        <dbReference type="EMBL" id="TWU38707.1"/>
    </source>
</evidence>
<gene>
    <name evidence="1" type="ORF">Q31b_37850</name>
</gene>
<comment type="caution">
    <text evidence="1">The sequence shown here is derived from an EMBL/GenBank/DDBJ whole genome shotgun (WGS) entry which is preliminary data.</text>
</comment>
<protein>
    <submittedName>
        <fullName evidence="1">Uncharacterized protein</fullName>
    </submittedName>
</protein>
<dbReference type="Proteomes" id="UP000315471">
    <property type="component" value="Unassembled WGS sequence"/>
</dbReference>
<evidence type="ECO:0000313" key="2">
    <source>
        <dbReference type="Proteomes" id="UP000315471"/>
    </source>
</evidence>
<dbReference type="AlphaFoldDB" id="A0A5C6DS43"/>
<sequence length="70" mass="7999">MQKKYIVRLSDQERIGEDVFKSLVICILLKNRRPAIASIQGMVNRIFLVSTFRPGHVNMHNTNQTAGKES</sequence>
<accession>A0A5C6DS43</accession>
<name>A0A5C6DS43_9BACT</name>
<reference evidence="1 2" key="1">
    <citation type="submission" date="2019-02" db="EMBL/GenBank/DDBJ databases">
        <title>Deep-cultivation of Planctomycetes and their phenomic and genomic characterization uncovers novel biology.</title>
        <authorList>
            <person name="Wiegand S."/>
            <person name="Jogler M."/>
            <person name="Boedeker C."/>
            <person name="Pinto D."/>
            <person name="Vollmers J."/>
            <person name="Rivas-Marin E."/>
            <person name="Kohn T."/>
            <person name="Peeters S.H."/>
            <person name="Heuer A."/>
            <person name="Rast P."/>
            <person name="Oberbeckmann S."/>
            <person name="Bunk B."/>
            <person name="Jeske O."/>
            <person name="Meyerdierks A."/>
            <person name="Storesund J.E."/>
            <person name="Kallscheuer N."/>
            <person name="Luecker S."/>
            <person name="Lage O.M."/>
            <person name="Pohl T."/>
            <person name="Merkel B.J."/>
            <person name="Hornburger P."/>
            <person name="Mueller R.-W."/>
            <person name="Bruemmer F."/>
            <person name="Labrenz M."/>
            <person name="Spormann A.M."/>
            <person name="Op Den Camp H."/>
            <person name="Overmann J."/>
            <person name="Amann R."/>
            <person name="Jetten M.S.M."/>
            <person name="Mascher T."/>
            <person name="Medema M.H."/>
            <person name="Devos D.P."/>
            <person name="Kaster A.-K."/>
            <person name="Ovreas L."/>
            <person name="Rohde M."/>
            <person name="Galperin M.Y."/>
            <person name="Jogler C."/>
        </authorList>
    </citation>
    <scope>NUCLEOTIDE SEQUENCE [LARGE SCALE GENOMIC DNA]</scope>
    <source>
        <strain evidence="1 2">Q31b</strain>
    </source>
</reference>
<organism evidence="1 2">
    <name type="scientific">Novipirellula aureliae</name>
    <dbReference type="NCBI Taxonomy" id="2527966"/>
    <lineage>
        <taxon>Bacteria</taxon>
        <taxon>Pseudomonadati</taxon>
        <taxon>Planctomycetota</taxon>
        <taxon>Planctomycetia</taxon>
        <taxon>Pirellulales</taxon>
        <taxon>Pirellulaceae</taxon>
        <taxon>Novipirellula</taxon>
    </lineage>
</organism>
<keyword evidence="2" id="KW-1185">Reference proteome</keyword>